<feature type="domain" description="Enoyl reductase (ER)" evidence="3">
    <location>
        <begin position="16"/>
        <end position="330"/>
    </location>
</feature>
<organism evidence="4 5">
    <name type="scientific">Thelonectria olida</name>
    <dbReference type="NCBI Taxonomy" id="1576542"/>
    <lineage>
        <taxon>Eukaryota</taxon>
        <taxon>Fungi</taxon>
        <taxon>Dikarya</taxon>
        <taxon>Ascomycota</taxon>
        <taxon>Pezizomycotina</taxon>
        <taxon>Sordariomycetes</taxon>
        <taxon>Hypocreomycetidae</taxon>
        <taxon>Hypocreales</taxon>
        <taxon>Nectriaceae</taxon>
        <taxon>Thelonectria</taxon>
    </lineage>
</organism>
<dbReference type="SUPFAM" id="SSF51735">
    <property type="entry name" value="NAD(P)-binding Rossmann-fold domains"/>
    <property type="match status" value="1"/>
</dbReference>
<dbReference type="InterPro" id="IPR013154">
    <property type="entry name" value="ADH-like_N"/>
</dbReference>
<evidence type="ECO:0000256" key="1">
    <source>
        <dbReference type="ARBA" id="ARBA00022857"/>
    </source>
</evidence>
<dbReference type="GO" id="GO:0016651">
    <property type="term" value="F:oxidoreductase activity, acting on NAD(P)H"/>
    <property type="evidence" value="ECO:0007669"/>
    <property type="project" value="TreeGrafter"/>
</dbReference>
<keyword evidence="5" id="KW-1185">Reference proteome</keyword>
<sequence>MSLPKTMRAVICEREGPPSTLVEHRIPLPTPQLGQVLIKVLGFGLNRGEMLSRLGQGHIAFPQILGIECFGIIAGCHVSETTQPVPIGTRVFTCMGGLGRFMPGSYAEYTCVAIENIREVPPTSLSVAQLSALPEMLQATWGALTAGLDVQPGDTVLIRGATSSIGLCAIQLARKLGASHVAATTRSSDRIQLLKHAGADEVFVDNGNISDSLKGRGGFHRVVELVGTSALRDSILCATQKGTVCCVGNQSGGPWTMEGFSPFFLGLPNRVRLCAYGGGIEDLHSVPLEDLLKDVEAGRLKVPINVFRLDEIQEAHRMMEKGGGGAKMVVVLE</sequence>
<proteinExistence type="predicted"/>
<dbReference type="PANTHER" id="PTHR48106">
    <property type="entry name" value="QUINONE OXIDOREDUCTASE PIG3-RELATED"/>
    <property type="match status" value="1"/>
</dbReference>
<dbReference type="EMBL" id="JAGPYM010000025">
    <property type="protein sequence ID" value="KAH6880804.1"/>
    <property type="molecule type" value="Genomic_DNA"/>
</dbReference>
<keyword evidence="1" id="KW-0521">NADP</keyword>
<dbReference type="Gene3D" id="3.90.180.10">
    <property type="entry name" value="Medium-chain alcohol dehydrogenases, catalytic domain"/>
    <property type="match status" value="1"/>
</dbReference>
<dbReference type="Gene3D" id="3.40.50.720">
    <property type="entry name" value="NAD(P)-binding Rossmann-like Domain"/>
    <property type="match status" value="1"/>
</dbReference>
<keyword evidence="2" id="KW-0560">Oxidoreductase</keyword>
<evidence type="ECO:0000256" key="2">
    <source>
        <dbReference type="ARBA" id="ARBA00023002"/>
    </source>
</evidence>
<dbReference type="InterPro" id="IPR011032">
    <property type="entry name" value="GroES-like_sf"/>
</dbReference>
<name>A0A9P8VXB8_9HYPO</name>
<dbReference type="Proteomes" id="UP000777438">
    <property type="component" value="Unassembled WGS sequence"/>
</dbReference>
<evidence type="ECO:0000259" key="3">
    <source>
        <dbReference type="SMART" id="SM00829"/>
    </source>
</evidence>
<dbReference type="PANTHER" id="PTHR48106:SF18">
    <property type="entry name" value="QUINONE OXIDOREDUCTASE PIG3"/>
    <property type="match status" value="1"/>
</dbReference>
<dbReference type="GO" id="GO:0070402">
    <property type="term" value="F:NADPH binding"/>
    <property type="evidence" value="ECO:0007669"/>
    <property type="project" value="TreeGrafter"/>
</dbReference>
<evidence type="ECO:0000313" key="4">
    <source>
        <dbReference type="EMBL" id="KAH6880804.1"/>
    </source>
</evidence>
<dbReference type="InterPro" id="IPR020843">
    <property type="entry name" value="ER"/>
</dbReference>
<dbReference type="InterPro" id="IPR013149">
    <property type="entry name" value="ADH-like_C"/>
</dbReference>
<gene>
    <name evidence="4" type="ORF">B0T10DRAFT_519217</name>
</gene>
<dbReference type="InterPro" id="IPR036291">
    <property type="entry name" value="NAD(P)-bd_dom_sf"/>
</dbReference>
<dbReference type="AlphaFoldDB" id="A0A9P8VXB8"/>
<accession>A0A9P8VXB8</accession>
<comment type="caution">
    <text evidence="4">The sequence shown here is derived from an EMBL/GenBank/DDBJ whole genome shotgun (WGS) entry which is preliminary data.</text>
</comment>
<dbReference type="Pfam" id="PF00107">
    <property type="entry name" value="ADH_zinc_N"/>
    <property type="match status" value="1"/>
</dbReference>
<dbReference type="SUPFAM" id="SSF50129">
    <property type="entry name" value="GroES-like"/>
    <property type="match status" value="1"/>
</dbReference>
<dbReference type="Pfam" id="PF08240">
    <property type="entry name" value="ADH_N"/>
    <property type="match status" value="1"/>
</dbReference>
<reference evidence="4 5" key="1">
    <citation type="journal article" date="2021" name="Nat. Commun.">
        <title>Genetic determinants of endophytism in the Arabidopsis root mycobiome.</title>
        <authorList>
            <person name="Mesny F."/>
            <person name="Miyauchi S."/>
            <person name="Thiergart T."/>
            <person name="Pickel B."/>
            <person name="Atanasova L."/>
            <person name="Karlsson M."/>
            <person name="Huettel B."/>
            <person name="Barry K.W."/>
            <person name="Haridas S."/>
            <person name="Chen C."/>
            <person name="Bauer D."/>
            <person name="Andreopoulos W."/>
            <person name="Pangilinan J."/>
            <person name="LaButti K."/>
            <person name="Riley R."/>
            <person name="Lipzen A."/>
            <person name="Clum A."/>
            <person name="Drula E."/>
            <person name="Henrissat B."/>
            <person name="Kohler A."/>
            <person name="Grigoriev I.V."/>
            <person name="Martin F.M."/>
            <person name="Hacquard S."/>
        </authorList>
    </citation>
    <scope>NUCLEOTIDE SEQUENCE [LARGE SCALE GENOMIC DNA]</scope>
    <source>
        <strain evidence="4 5">MPI-CAGE-CH-0241</strain>
    </source>
</reference>
<dbReference type="OrthoDB" id="203908at2759"/>
<protein>
    <submittedName>
        <fullName evidence="4">Zinc-binding oxidoreductase</fullName>
    </submittedName>
</protein>
<evidence type="ECO:0000313" key="5">
    <source>
        <dbReference type="Proteomes" id="UP000777438"/>
    </source>
</evidence>
<dbReference type="SMART" id="SM00829">
    <property type="entry name" value="PKS_ER"/>
    <property type="match status" value="1"/>
</dbReference>